<evidence type="ECO:0000259" key="5">
    <source>
        <dbReference type="Pfam" id="PF16327"/>
    </source>
</evidence>
<feature type="domain" description="Cytochrome c-type biogenesis protein CcmF C-terminal" evidence="5">
    <location>
        <begin position="308"/>
        <end position="565"/>
    </location>
</feature>
<feature type="transmembrane region" description="Helical" evidence="3">
    <location>
        <begin position="259"/>
        <end position="278"/>
    </location>
</feature>
<feature type="transmembrane region" description="Helical" evidence="3">
    <location>
        <begin position="406"/>
        <end position="425"/>
    </location>
</feature>
<dbReference type="GO" id="GO:0016020">
    <property type="term" value="C:membrane"/>
    <property type="evidence" value="ECO:0007669"/>
    <property type="project" value="InterPro"/>
</dbReference>
<dbReference type="GO" id="GO:0017004">
    <property type="term" value="P:cytochrome complex assembly"/>
    <property type="evidence" value="ECO:0007669"/>
    <property type="project" value="UniProtKB-KW"/>
</dbReference>
<dbReference type="RefSeq" id="WP_074671962.1">
    <property type="nucleotide sequence ID" value="NZ_FNQG01000006.1"/>
</dbReference>
<feature type="transmembrane region" description="Helical" evidence="3">
    <location>
        <begin position="34"/>
        <end position="55"/>
    </location>
</feature>
<evidence type="ECO:0000256" key="1">
    <source>
        <dbReference type="ARBA" id="ARBA00009186"/>
    </source>
</evidence>
<feature type="transmembrane region" description="Helical" evidence="3">
    <location>
        <begin position="338"/>
        <end position="357"/>
    </location>
</feature>
<dbReference type="Proteomes" id="UP000183469">
    <property type="component" value="Unassembled WGS sequence"/>
</dbReference>
<keyword evidence="3" id="KW-0812">Transmembrane</keyword>
<name>A0A1H3XQ16_SELRU</name>
<accession>A0A1H3XQ16</accession>
<evidence type="ECO:0000256" key="2">
    <source>
        <dbReference type="ARBA" id="ARBA00022748"/>
    </source>
</evidence>
<feature type="transmembrane region" description="Helical" evidence="3">
    <location>
        <begin position="377"/>
        <end position="399"/>
    </location>
</feature>
<feature type="transmembrane region" description="Helical" evidence="3">
    <location>
        <begin position="111"/>
        <end position="130"/>
    </location>
</feature>
<feature type="transmembrane region" description="Helical" evidence="3">
    <location>
        <begin position="89"/>
        <end position="104"/>
    </location>
</feature>
<feature type="transmembrane region" description="Helical" evidence="3">
    <location>
        <begin position="236"/>
        <end position="252"/>
    </location>
</feature>
<keyword evidence="3" id="KW-0472">Membrane</keyword>
<gene>
    <name evidence="6" type="ORF">SAMN05660648_01576</name>
</gene>
<sequence>MVGVISLALTLLLSLGAVLCFAWGSEVGQRRGRILMGLSSAFAAVASIYLLILILNNRFDIAYVANYSAIELPLMYKISAFWAGQQGSFLLWLLIHAMAGLYLLRKHALPAAGLAVYMALQALLTVLVMAKSPFVPNPNVVENGIGLNPLLQDPWMAVHPPIIFVGYALLAVPFVYGATALITGQQAKDWLPAARRWALIAWSFLGAGIFIGGYWAYKVLGWGGFWGWDPVENSSLVPWLVAGVYLHVLKAAQIRPAVITMVHLAGIFAYGLVIYGTFLTRSGILGDFSVHSFAGDSIGMSIAVVNAIVLLAGLLLLMAKAGSLPKGEYYPSYDSREFLLLLGALLMVFVSAIVFLGMSMPLLTQLMGKPAAVDTDFYVRTTMPLAIAMLLVISCALLRGYGQGKVLASGMPLLIFCLLGAGMAYLAGVRQVLPCLLGAASLLAAGAAVLAWRKSGLRTGGAAAHIGLGLACLAFVLAGSGSQSHNQELQVGESYTVFGHEIRYQGQEFADGNKEKYYVYQVDGQEVRALTKLHANGEDAAREPAIAKGLGGDVYLAPTPPKDKERMEMILKQGHMGMDDVLAYRFEEAAMEQQADGTMLVTAKVGVTDGNTIEEAQLQLVATKDGGTSKPVEVFNGQRRLRLTGITQSGRQIRLESMPALTAELSQPVTTSISVKPCIWLLWLGAVLICVGTMWAAKQK</sequence>
<keyword evidence="2" id="KW-0201">Cytochrome c-type biogenesis</keyword>
<feature type="domain" description="Cytochrome c assembly protein" evidence="4">
    <location>
        <begin position="85"/>
        <end position="281"/>
    </location>
</feature>
<evidence type="ECO:0000313" key="7">
    <source>
        <dbReference type="Proteomes" id="UP000183469"/>
    </source>
</evidence>
<comment type="similarity">
    <text evidence="1">Belongs to the CcmF/CycK/Ccl1/NrfE/CcsA family.</text>
</comment>
<evidence type="ECO:0000256" key="3">
    <source>
        <dbReference type="SAM" id="Phobius"/>
    </source>
</evidence>
<dbReference type="GO" id="GO:0020037">
    <property type="term" value="F:heme binding"/>
    <property type="evidence" value="ECO:0007669"/>
    <property type="project" value="InterPro"/>
</dbReference>
<proteinExistence type="inferred from homology"/>
<feature type="transmembrane region" description="Helical" evidence="3">
    <location>
        <begin position="679"/>
        <end position="697"/>
    </location>
</feature>
<feature type="transmembrane region" description="Helical" evidence="3">
    <location>
        <begin position="431"/>
        <end position="450"/>
    </location>
</feature>
<dbReference type="InterPro" id="IPR032523">
    <property type="entry name" value="CcmF_C"/>
</dbReference>
<protein>
    <submittedName>
        <fullName evidence="6">Cytochrome c-type biogenesis protein CcmF</fullName>
    </submittedName>
</protein>
<dbReference type="InterPro" id="IPR003567">
    <property type="entry name" value="Cyt_c_biogenesis"/>
</dbReference>
<evidence type="ECO:0000313" key="6">
    <source>
        <dbReference type="EMBL" id="SEA01565.1"/>
    </source>
</evidence>
<reference evidence="6 7" key="1">
    <citation type="submission" date="2016-10" db="EMBL/GenBank/DDBJ databases">
        <authorList>
            <person name="de Groot N.N."/>
        </authorList>
    </citation>
    <scope>NUCLEOTIDE SEQUENCE [LARGE SCALE GENOMIC DNA]</scope>
    <source>
        <strain evidence="6 7">DSM 2872</strain>
    </source>
</reference>
<dbReference type="InterPro" id="IPR002541">
    <property type="entry name" value="Cyt_c_assembly"/>
</dbReference>
<dbReference type="PRINTS" id="PR01410">
    <property type="entry name" value="CCBIOGENESIS"/>
</dbReference>
<dbReference type="EMBL" id="FNQG01000006">
    <property type="protein sequence ID" value="SEA01565.1"/>
    <property type="molecule type" value="Genomic_DNA"/>
</dbReference>
<dbReference type="GO" id="GO:0015232">
    <property type="term" value="F:heme transmembrane transporter activity"/>
    <property type="evidence" value="ECO:0007669"/>
    <property type="project" value="InterPro"/>
</dbReference>
<dbReference type="Pfam" id="PF16327">
    <property type="entry name" value="CcmF_C"/>
    <property type="match status" value="1"/>
</dbReference>
<organism evidence="6 7">
    <name type="scientific">Selenomonas ruminantium</name>
    <dbReference type="NCBI Taxonomy" id="971"/>
    <lineage>
        <taxon>Bacteria</taxon>
        <taxon>Bacillati</taxon>
        <taxon>Bacillota</taxon>
        <taxon>Negativicutes</taxon>
        <taxon>Selenomonadales</taxon>
        <taxon>Selenomonadaceae</taxon>
        <taxon>Selenomonas</taxon>
    </lineage>
</organism>
<dbReference type="Pfam" id="PF01578">
    <property type="entry name" value="Cytochrom_C_asm"/>
    <property type="match status" value="1"/>
</dbReference>
<keyword evidence="3" id="KW-1133">Transmembrane helix</keyword>
<dbReference type="PANTHER" id="PTHR43653:SF1">
    <property type="entry name" value="CYTOCHROME C-TYPE BIOGENESIS PROTEIN CCMF"/>
    <property type="match status" value="1"/>
</dbReference>
<feature type="transmembrane region" description="Helical" evidence="3">
    <location>
        <begin position="196"/>
        <end position="216"/>
    </location>
</feature>
<dbReference type="PANTHER" id="PTHR43653">
    <property type="entry name" value="CYTOCHROME C ASSEMBLY PROTEIN-RELATED"/>
    <property type="match status" value="1"/>
</dbReference>
<feature type="transmembrane region" description="Helical" evidence="3">
    <location>
        <begin position="162"/>
        <end position="184"/>
    </location>
</feature>
<dbReference type="OrthoDB" id="9761451at2"/>
<evidence type="ECO:0000259" key="4">
    <source>
        <dbReference type="Pfam" id="PF01578"/>
    </source>
</evidence>
<feature type="transmembrane region" description="Helical" evidence="3">
    <location>
        <begin position="298"/>
        <end position="317"/>
    </location>
</feature>
<dbReference type="AlphaFoldDB" id="A0A1H3XQ16"/>